<keyword evidence="4 6" id="KW-1133">Transmembrane helix</keyword>
<evidence type="ECO:0000256" key="2">
    <source>
        <dbReference type="ARBA" id="ARBA00006434"/>
    </source>
</evidence>
<evidence type="ECO:0000259" key="8">
    <source>
        <dbReference type="Pfam" id="PF07075"/>
    </source>
</evidence>
<dbReference type="Proteomes" id="UP000269669">
    <property type="component" value="Unassembled WGS sequence"/>
</dbReference>
<dbReference type="InterPro" id="IPR008302">
    <property type="entry name" value="NamZ"/>
</dbReference>
<name>A0A3R9Q8J6_9BACT</name>
<sequence>MPLLAYSRPTTGVKNRPTAGTLENLLLKNLLHRYKLAFMPQAVLPTRLHTVDLALIAIYLIGITLFGLRFRSKDPTTRSLRSYFLADQKIPWWAIALSIVSAETSTLTIISIPGVAFAGDFGFLQIVIGYMIGRIVVAALFLPRYFQGQMLTAYQLIDQRFGRSLHKVTAGLFLLTRAAAEGVRVFAVSIVVGIAIGTGDILSIGIISALTLLYTFEGGMAAVIWTDVVQMAIYIGGTIVAISTLGSHIPGGWSQIHQIAGAADKFRIFHFALNLTQNYTFWAGVLGGTFLTMASHGTDQLMVQRMLAARNLRESRLALLSSGVVIFLQFTLFLLIGAGLYVFYGMHPTTFRTNDYIFPTFIVHEMPIGIAGLLIAAILAAAMSNLSAALNSLSSTTVVDFYMHWRPQANDRERMMISRSSTVLWALVLFAVAVYSVFVGGKGHVVEVGLSIASVAYGALLGVFLLGTLTRYATQTGAILGMICGFTLNVALWQFPGRILFSGITNTKGIRPDGTIFQSYLIPPITIPHIAFTWYVLIGAIVTFAIGSVASVLLPTKPRAKAIAAALILLLAANQLVAPVTTSAQTVQTQPSATPDFTPITALINQAIAAKKLPGAVVLINHNGKKVFEQAYGNRAIEPTIEPMTEDTIFDMASLTKCLATATAIMQLYEAGKFQFDDPVAKYLPAFGANGKENVTIRELLTHYSGLPEDVDLKDPWGLAAPDKAEGIRRAMNATLYGPPGLTFKYSDINFITLGALVEKLSGQPLDVYAQKHIFTPLEMTHTRYLPINAACGESNFIPFPSREDSLTAILHTGRAVDKFCTASSWNAQDWVPNIAPTAHDNELNAQVNPNYDRLLRGTVHDPTTRRMGGVAGHAGVFSTAADVALYAQALLDKLLHNTGDFPLSQATLQLMTRPEQPPTAVNTATTFTPDGQPTKGVATRGFGWDINSAYSRPRGEIFPIGSFGHTGFTGTSLWIDPQSNTFVILLANAIHPRGNPPISALRGQVATAAAKALDLEGLFHSKPEGKCTCTHCPGCPGLSVESDVAPQSNPESHLLVASNNTTLTGIDVLTSTHYTALAEAARRHNNRLRIALLTNHTGLDYQGRRTIDLLYTEAPKQVSGLQLTTLFSPEHGIFGKQDTTSIAAETDPTTHLPVVSLYGPKDSDKRPSHGQLKDLDAVLIDLQDAGVRFYTYEAVTGYFLEAAAQEKALGHNLEIIVLDRPNPIGGVQVQGPVSDAGRDSYTNYMPLPVRHGLTLGELARYIDGERRLPTPGSPNVQSPLNAQLTVIPLEHWTRDQYFDQTGLPWTNPSPNLRSITAATLYPGVALLETTNVSVGRGTDTPFEHFGAPYIDAAALSAYLTKRNIPGVAFTPTTIAVAEDANHYPYHGQTIPAIHLTVTDRNALDSPALGIELLSALQRLYPKQFNLARADRLLVSVNTMLALQNNEDPHKIVASWAPDLNTFKASRKPYLLY</sequence>
<dbReference type="InterPro" id="IPR038377">
    <property type="entry name" value="Na/Glc_symporter_sf"/>
</dbReference>
<reference evidence="10 11" key="1">
    <citation type="submission" date="2018-12" db="EMBL/GenBank/DDBJ databases">
        <title>Sequencing of bacterial isolates from soil warming experiment in Harvard Forest, Massachusetts, USA.</title>
        <authorList>
            <person name="Deangelis K."/>
        </authorList>
    </citation>
    <scope>NUCLEOTIDE SEQUENCE [LARGE SCALE GENOMIC DNA]</scope>
    <source>
        <strain evidence="10 11">EB153</strain>
    </source>
</reference>
<dbReference type="InterPro" id="IPR048502">
    <property type="entry name" value="NamZ_N"/>
</dbReference>
<feature type="domain" description="Beta-lactamase-related" evidence="7">
    <location>
        <begin position="601"/>
        <end position="993"/>
    </location>
</feature>
<dbReference type="PANTHER" id="PTHR42915">
    <property type="entry name" value="HYPOTHETICAL 460 KDA PROTEIN IN FEUA-SIGW INTERGENIC REGION [PRECURSOR]"/>
    <property type="match status" value="1"/>
</dbReference>
<dbReference type="Gene3D" id="1.20.1730.10">
    <property type="entry name" value="Sodium/glucose cotransporter"/>
    <property type="match status" value="1"/>
</dbReference>
<protein>
    <submittedName>
        <fullName evidence="10">SSS family transporter</fullName>
    </submittedName>
</protein>
<dbReference type="EMBL" id="RSDW01000001">
    <property type="protein sequence ID" value="RSL15223.1"/>
    <property type="molecule type" value="Genomic_DNA"/>
</dbReference>
<evidence type="ECO:0000259" key="9">
    <source>
        <dbReference type="Pfam" id="PF20732"/>
    </source>
</evidence>
<feature type="transmembrane region" description="Helical" evidence="6">
    <location>
        <begin position="228"/>
        <end position="249"/>
    </location>
</feature>
<organism evidence="10 11">
    <name type="scientific">Edaphobacter aggregans</name>
    <dbReference type="NCBI Taxonomy" id="570835"/>
    <lineage>
        <taxon>Bacteria</taxon>
        <taxon>Pseudomonadati</taxon>
        <taxon>Acidobacteriota</taxon>
        <taxon>Terriglobia</taxon>
        <taxon>Terriglobales</taxon>
        <taxon>Acidobacteriaceae</taxon>
        <taxon>Edaphobacter</taxon>
    </lineage>
</organism>
<dbReference type="Gene3D" id="3.90.1150.140">
    <property type="match status" value="1"/>
</dbReference>
<evidence type="ECO:0000256" key="5">
    <source>
        <dbReference type="ARBA" id="ARBA00023136"/>
    </source>
</evidence>
<evidence type="ECO:0000256" key="1">
    <source>
        <dbReference type="ARBA" id="ARBA00004141"/>
    </source>
</evidence>
<dbReference type="InterPro" id="IPR048503">
    <property type="entry name" value="NamZ_C"/>
</dbReference>
<feature type="transmembrane region" description="Helical" evidence="6">
    <location>
        <begin position="445"/>
        <end position="466"/>
    </location>
</feature>
<comment type="caution">
    <text evidence="10">The sequence shown here is derived from an EMBL/GenBank/DDBJ whole genome shotgun (WGS) entry which is preliminary data.</text>
</comment>
<dbReference type="CDD" id="cd11493">
    <property type="entry name" value="SLC5sbd_NIS-like_u1"/>
    <property type="match status" value="1"/>
</dbReference>
<feature type="transmembrane region" description="Helical" evidence="6">
    <location>
        <begin position="532"/>
        <end position="555"/>
    </location>
</feature>
<feature type="transmembrane region" description="Helical" evidence="6">
    <location>
        <begin position="186"/>
        <end position="216"/>
    </location>
</feature>
<dbReference type="InterPro" id="IPR001466">
    <property type="entry name" value="Beta-lactam-related"/>
</dbReference>
<feature type="transmembrane region" description="Helical" evidence="6">
    <location>
        <begin position="478"/>
        <end position="495"/>
    </location>
</feature>
<dbReference type="Pfam" id="PF00474">
    <property type="entry name" value="SSF"/>
    <property type="match status" value="1"/>
</dbReference>
<comment type="similarity">
    <text evidence="2">Belongs to the sodium:solute symporter (SSF) (TC 2.A.21) family.</text>
</comment>
<dbReference type="GO" id="GO:0033922">
    <property type="term" value="F:peptidoglycan beta-N-acetylmuramidase activity"/>
    <property type="evidence" value="ECO:0007669"/>
    <property type="project" value="InterPro"/>
</dbReference>
<accession>A0A3R9Q8J6</accession>
<evidence type="ECO:0000256" key="4">
    <source>
        <dbReference type="ARBA" id="ARBA00022989"/>
    </source>
</evidence>
<dbReference type="Pfam" id="PF20732">
    <property type="entry name" value="NamZ_C"/>
    <property type="match status" value="1"/>
</dbReference>
<evidence type="ECO:0000313" key="10">
    <source>
        <dbReference type="EMBL" id="RSL15223.1"/>
    </source>
</evidence>
<feature type="transmembrane region" description="Helical" evidence="6">
    <location>
        <begin position="356"/>
        <end position="382"/>
    </location>
</feature>
<dbReference type="PANTHER" id="PTHR42915:SF1">
    <property type="entry name" value="PEPTIDOGLYCAN BETA-N-ACETYLMURAMIDASE NAMZ"/>
    <property type="match status" value="1"/>
</dbReference>
<dbReference type="PROSITE" id="PS50283">
    <property type="entry name" value="NA_SOLUT_SYMP_3"/>
    <property type="match status" value="1"/>
</dbReference>
<feature type="transmembrane region" description="Helical" evidence="6">
    <location>
        <begin position="279"/>
        <end position="296"/>
    </location>
</feature>
<comment type="subcellular location">
    <subcellularLocation>
        <location evidence="1">Membrane</location>
        <topology evidence="1">Multi-pass membrane protein</topology>
    </subcellularLocation>
</comment>
<dbReference type="Pfam" id="PF07075">
    <property type="entry name" value="NamZ_N"/>
    <property type="match status" value="1"/>
</dbReference>
<dbReference type="NCBIfam" id="TIGR00813">
    <property type="entry name" value="sss"/>
    <property type="match status" value="1"/>
</dbReference>
<proteinExistence type="inferred from homology"/>
<dbReference type="InterPro" id="IPR001734">
    <property type="entry name" value="Na/solute_symporter"/>
</dbReference>
<feature type="domain" description="Peptidoglycan beta-N-acetylmuramidase NamZ C-terminal" evidence="9">
    <location>
        <begin position="1321"/>
        <end position="1473"/>
    </location>
</feature>
<feature type="transmembrane region" description="Helical" evidence="6">
    <location>
        <begin position="53"/>
        <end position="70"/>
    </location>
</feature>
<feature type="transmembrane region" description="Helical" evidence="6">
    <location>
        <begin position="317"/>
        <end position="344"/>
    </location>
</feature>
<dbReference type="Gene3D" id="3.40.710.10">
    <property type="entry name" value="DD-peptidase/beta-lactamase superfamily"/>
    <property type="match status" value="1"/>
</dbReference>
<feature type="transmembrane region" description="Helical" evidence="6">
    <location>
        <begin position="122"/>
        <end position="143"/>
    </location>
</feature>
<evidence type="ECO:0000256" key="3">
    <source>
        <dbReference type="ARBA" id="ARBA00022692"/>
    </source>
</evidence>
<feature type="transmembrane region" description="Helical" evidence="6">
    <location>
        <begin position="422"/>
        <end position="439"/>
    </location>
</feature>
<evidence type="ECO:0000256" key="6">
    <source>
        <dbReference type="SAM" id="Phobius"/>
    </source>
</evidence>
<keyword evidence="11" id="KW-1185">Reference proteome</keyword>
<feature type="transmembrane region" description="Helical" evidence="6">
    <location>
        <begin position="562"/>
        <end position="581"/>
    </location>
</feature>
<evidence type="ECO:0000313" key="11">
    <source>
        <dbReference type="Proteomes" id="UP000269669"/>
    </source>
</evidence>
<evidence type="ECO:0000259" key="7">
    <source>
        <dbReference type="Pfam" id="PF00144"/>
    </source>
</evidence>
<dbReference type="InterPro" id="IPR012338">
    <property type="entry name" value="Beta-lactam/transpept-like"/>
</dbReference>
<dbReference type="Gene3D" id="3.40.50.12170">
    <property type="entry name" value="Uncharacterised protein PF07075, DUF1343"/>
    <property type="match status" value="1"/>
</dbReference>
<dbReference type="GO" id="GO:0022857">
    <property type="term" value="F:transmembrane transporter activity"/>
    <property type="evidence" value="ECO:0007669"/>
    <property type="project" value="InterPro"/>
</dbReference>
<feature type="domain" description="Peptidoglycan beta-N-acetylmuramidase NamZ N-terminal" evidence="8">
    <location>
        <begin position="1091"/>
        <end position="1316"/>
    </location>
</feature>
<feature type="transmembrane region" description="Helical" evidence="6">
    <location>
        <begin position="90"/>
        <end position="116"/>
    </location>
</feature>
<dbReference type="GO" id="GO:0016020">
    <property type="term" value="C:membrane"/>
    <property type="evidence" value="ECO:0007669"/>
    <property type="project" value="UniProtKB-SubCell"/>
</dbReference>
<gene>
    <name evidence="10" type="ORF">EDE15_0704</name>
</gene>
<keyword evidence="5 6" id="KW-0472">Membrane</keyword>
<keyword evidence="3 6" id="KW-0812">Transmembrane</keyword>
<dbReference type="Pfam" id="PF00144">
    <property type="entry name" value="Beta-lactamase"/>
    <property type="match status" value="1"/>
</dbReference>
<dbReference type="SUPFAM" id="SSF56601">
    <property type="entry name" value="beta-lactamase/transpeptidase-like"/>
    <property type="match status" value="1"/>
</dbReference>